<dbReference type="Gene3D" id="3.30.460.10">
    <property type="entry name" value="Beta Polymerase, domain 2"/>
    <property type="match status" value="1"/>
</dbReference>
<protein>
    <recommendedName>
        <fullName evidence="8">Polynucleotide adenylyltransferase</fullName>
    </recommendedName>
</protein>
<dbReference type="Pfam" id="PF22600">
    <property type="entry name" value="MTPAP-like_central"/>
    <property type="match status" value="1"/>
</dbReference>
<keyword evidence="7" id="KW-1185">Reference proteome</keyword>
<evidence type="ECO:0000259" key="4">
    <source>
        <dbReference type="Pfam" id="PF03828"/>
    </source>
</evidence>
<feature type="compositionally biased region" description="Low complexity" evidence="3">
    <location>
        <begin position="24"/>
        <end position="34"/>
    </location>
</feature>
<feature type="compositionally biased region" description="Basic residues" evidence="3">
    <location>
        <begin position="631"/>
        <end position="644"/>
    </location>
</feature>
<dbReference type="PANTHER" id="PTHR23092:SF15">
    <property type="entry name" value="INACTIVE NON-CANONICAL POLY(A) RNA POLYMERASE PROTEIN TRF4-2-RELATED"/>
    <property type="match status" value="1"/>
</dbReference>
<feature type="compositionally biased region" description="Low complexity" evidence="3">
    <location>
        <begin position="619"/>
        <end position="630"/>
    </location>
</feature>
<dbReference type="PANTHER" id="PTHR23092">
    <property type="entry name" value="POLY(A) RNA POLYMERASE"/>
    <property type="match status" value="1"/>
</dbReference>
<feature type="region of interest" description="Disordered" evidence="3">
    <location>
        <begin position="609"/>
        <end position="650"/>
    </location>
</feature>
<dbReference type="InterPro" id="IPR045862">
    <property type="entry name" value="Trf4-like"/>
</dbReference>
<evidence type="ECO:0000256" key="3">
    <source>
        <dbReference type="SAM" id="MobiDB-lite"/>
    </source>
</evidence>
<dbReference type="SUPFAM" id="SSF81301">
    <property type="entry name" value="Nucleotidyltransferase"/>
    <property type="match status" value="1"/>
</dbReference>
<feature type="domain" description="PAP-associated" evidence="4">
    <location>
        <begin position="476"/>
        <end position="537"/>
    </location>
</feature>
<dbReference type="SUPFAM" id="SSF81631">
    <property type="entry name" value="PAP/OAS1 substrate-binding domain"/>
    <property type="match status" value="1"/>
</dbReference>
<feature type="compositionally biased region" description="Low complexity" evidence="3">
    <location>
        <begin position="98"/>
        <end position="117"/>
    </location>
</feature>
<accession>A0ABD3LZH7</accession>
<keyword evidence="2" id="KW-0460">Magnesium</keyword>
<evidence type="ECO:0000313" key="7">
    <source>
        <dbReference type="Proteomes" id="UP001530293"/>
    </source>
</evidence>
<dbReference type="SUPFAM" id="SSF101447">
    <property type="entry name" value="Formin homology 2 domain (FH2 domain)"/>
    <property type="match status" value="1"/>
</dbReference>
<feature type="region of interest" description="Disordered" evidence="3">
    <location>
        <begin position="1"/>
        <end position="210"/>
    </location>
</feature>
<dbReference type="AlphaFoldDB" id="A0ABD3LZH7"/>
<feature type="compositionally biased region" description="Acidic residues" evidence="3">
    <location>
        <begin position="342"/>
        <end position="363"/>
    </location>
</feature>
<keyword evidence="1" id="KW-0479">Metal-binding</keyword>
<dbReference type="GO" id="GO:1990817">
    <property type="term" value="F:poly(A) RNA polymerase activity"/>
    <property type="evidence" value="ECO:0007669"/>
    <property type="project" value="UniProtKB-ARBA"/>
</dbReference>
<evidence type="ECO:0000256" key="1">
    <source>
        <dbReference type="ARBA" id="ARBA00022723"/>
    </source>
</evidence>
<feature type="region of interest" description="Disordered" evidence="3">
    <location>
        <begin position="293"/>
        <end position="318"/>
    </location>
</feature>
<dbReference type="Pfam" id="PF03828">
    <property type="entry name" value="PAP_assoc"/>
    <property type="match status" value="1"/>
</dbReference>
<reference evidence="6 7" key="1">
    <citation type="submission" date="2024-10" db="EMBL/GenBank/DDBJ databases">
        <title>Updated reference genomes for cyclostephanoid diatoms.</title>
        <authorList>
            <person name="Roberts W.R."/>
            <person name="Alverson A.J."/>
        </authorList>
    </citation>
    <scope>NUCLEOTIDE SEQUENCE [LARGE SCALE GENOMIC DNA]</scope>
    <source>
        <strain evidence="6 7">AJA232-27</strain>
    </source>
</reference>
<gene>
    <name evidence="6" type="ORF">ACHAWU_002950</name>
</gene>
<dbReference type="GO" id="GO:0016070">
    <property type="term" value="P:RNA metabolic process"/>
    <property type="evidence" value="ECO:0007669"/>
    <property type="project" value="UniProtKB-ARBA"/>
</dbReference>
<evidence type="ECO:0008006" key="8">
    <source>
        <dbReference type="Google" id="ProtNLM"/>
    </source>
</evidence>
<feature type="domain" description="Poly(A) RNA polymerase mitochondrial-like central palm" evidence="5">
    <location>
        <begin position="223"/>
        <end position="411"/>
    </location>
</feature>
<dbReference type="InterPro" id="IPR002058">
    <property type="entry name" value="PAP_assoc"/>
</dbReference>
<organism evidence="6 7">
    <name type="scientific">Discostella pseudostelligera</name>
    <dbReference type="NCBI Taxonomy" id="259834"/>
    <lineage>
        <taxon>Eukaryota</taxon>
        <taxon>Sar</taxon>
        <taxon>Stramenopiles</taxon>
        <taxon>Ochrophyta</taxon>
        <taxon>Bacillariophyta</taxon>
        <taxon>Coscinodiscophyceae</taxon>
        <taxon>Thalassiosirophycidae</taxon>
        <taxon>Stephanodiscales</taxon>
        <taxon>Stephanodiscaceae</taxon>
        <taxon>Discostella</taxon>
    </lineage>
</organism>
<comment type="caution">
    <text evidence="6">The sequence shown here is derived from an EMBL/GenBank/DDBJ whole genome shotgun (WGS) entry which is preliminary data.</text>
</comment>
<dbReference type="Proteomes" id="UP001530293">
    <property type="component" value="Unassembled WGS sequence"/>
</dbReference>
<dbReference type="CDD" id="cd05402">
    <property type="entry name" value="NT_PAP_TUTase"/>
    <property type="match status" value="1"/>
</dbReference>
<evidence type="ECO:0000256" key="2">
    <source>
        <dbReference type="ARBA" id="ARBA00022842"/>
    </source>
</evidence>
<feature type="compositionally biased region" description="Gly residues" evidence="3">
    <location>
        <begin position="300"/>
        <end position="309"/>
    </location>
</feature>
<feature type="compositionally biased region" description="Pro residues" evidence="3">
    <location>
        <begin position="155"/>
        <end position="173"/>
    </location>
</feature>
<feature type="region of interest" description="Disordered" evidence="3">
    <location>
        <begin position="336"/>
        <end position="363"/>
    </location>
</feature>
<dbReference type="InterPro" id="IPR054708">
    <property type="entry name" value="MTPAP-like_central"/>
</dbReference>
<evidence type="ECO:0000259" key="5">
    <source>
        <dbReference type="Pfam" id="PF22600"/>
    </source>
</evidence>
<dbReference type="EMBL" id="JALLBG020000273">
    <property type="protein sequence ID" value="KAL3757111.1"/>
    <property type="molecule type" value="Genomic_DNA"/>
</dbReference>
<dbReference type="InterPro" id="IPR043519">
    <property type="entry name" value="NT_sf"/>
</dbReference>
<dbReference type="GO" id="GO:0046872">
    <property type="term" value="F:metal ion binding"/>
    <property type="evidence" value="ECO:0007669"/>
    <property type="project" value="UniProtKB-KW"/>
</dbReference>
<proteinExistence type="predicted"/>
<feature type="compositionally biased region" description="Low complexity" evidence="3">
    <location>
        <begin position="188"/>
        <end position="210"/>
    </location>
</feature>
<evidence type="ECO:0000313" key="6">
    <source>
        <dbReference type="EMBL" id="KAL3757111.1"/>
    </source>
</evidence>
<sequence length="650" mass="71879">MLAPPIDNPEADNDNYIERMSRISSNNDSNGDTGADADADDGASLPTNMKMKPSSSSFLDRDFLSFATHNANDNDEDDEDDHGMNNNDQVENQKNGNGATVATTTTTTSTSGAAAAVSESKKRGRSTSPMPPPPPNSNATSLNRNGHIDSIPWLALPPPIPPPPPPPPPPHPPKQQQQPRDNIPSRGYNSKNNNNYYSNQQQQQQHQTHQQYYNHYSPPLIRLHNEITSFVTLMSPTPQELELRDTMVTRITKLSHGIFGGKTKCQVLPFGSQVTGLCLPGSDIDFVIRFQSSSTTSSSSGGGGAGSVGGDDEDDADYMKQNPLHRFADAVQHEFGLRDSNDDNDDEDDDGSSVNMDNDDEDDPKEYLSYLEIIETARVPLVKFTVAPYNLDIDVCFDQPHGPESADLMHRFMESMPPLRPLTVVLKYFLASREINKPFTGGIGSYLLQLMIVSYLQHRAREDVARNWGASGRHYNLGSLLLEFLELYGVDFNYVTTGISVRHDGYYFAKGGQDVKSSFWQPTRPFSIAMENPLDPTSDVGAGAFKMQMIQRIFGHAFKTLLAYVSEPYERTDSILARIIPPTEEMERRMALKRRIMLDGLGGAGVRAEAVEDDEDSDMLTSSSSSNGRSSSKKKKSKNKRRKVERNGKA</sequence>
<name>A0ABD3LZH7_9STRA</name>
<dbReference type="Gene3D" id="1.10.1410.10">
    <property type="match status" value="1"/>
</dbReference>